<gene>
    <name evidence="1" type="primary">PLESTBF000862</name>
    <name evidence="1" type="ORF">PLESTB_001713200</name>
</gene>
<dbReference type="PANTHER" id="PTHR12393:SF6">
    <property type="entry name" value="SPHINGOMYELIN PHOSPHODIESTERASE 2"/>
    <property type="match status" value="1"/>
</dbReference>
<dbReference type="AlphaFoldDB" id="A0A9W6C0V5"/>
<dbReference type="SUPFAM" id="SSF140860">
    <property type="entry name" value="Pseudo ankyrin repeat-like"/>
    <property type="match status" value="1"/>
</dbReference>
<dbReference type="EMBL" id="BRXU01000041">
    <property type="protein sequence ID" value="GLC61071.1"/>
    <property type="molecule type" value="Genomic_DNA"/>
</dbReference>
<dbReference type="GO" id="GO:0016020">
    <property type="term" value="C:membrane"/>
    <property type="evidence" value="ECO:0007669"/>
    <property type="project" value="TreeGrafter"/>
</dbReference>
<dbReference type="PANTHER" id="PTHR12393">
    <property type="entry name" value="SPHINGOMYELIN PHOSPHODIESTERASE RELATED"/>
    <property type="match status" value="1"/>
</dbReference>
<evidence type="ECO:0008006" key="3">
    <source>
        <dbReference type="Google" id="ProtNLM"/>
    </source>
</evidence>
<reference evidence="1 2" key="1">
    <citation type="journal article" date="2023" name="Commun. Biol.">
        <title>Reorganization of the ancestral sex-determining regions during the evolution of trioecy in Pleodorina starrii.</title>
        <authorList>
            <person name="Takahashi K."/>
            <person name="Suzuki S."/>
            <person name="Kawai-Toyooka H."/>
            <person name="Yamamoto K."/>
            <person name="Hamaji T."/>
            <person name="Ootsuki R."/>
            <person name="Yamaguchi H."/>
            <person name="Kawachi M."/>
            <person name="Higashiyama T."/>
            <person name="Nozaki H."/>
        </authorList>
    </citation>
    <scope>NUCLEOTIDE SEQUENCE [LARGE SCALE GENOMIC DNA]</scope>
    <source>
        <strain evidence="1 2">NIES-4479</strain>
    </source>
</reference>
<accession>A0A9W6C0V5</accession>
<protein>
    <recommendedName>
        <fullName evidence="3">Ankyrin repeat protein</fullName>
    </recommendedName>
</protein>
<evidence type="ECO:0000313" key="2">
    <source>
        <dbReference type="Proteomes" id="UP001165080"/>
    </source>
</evidence>
<comment type="caution">
    <text evidence="1">The sequence shown here is derived from an EMBL/GenBank/DDBJ whole genome shotgun (WGS) entry which is preliminary data.</text>
</comment>
<organism evidence="1 2">
    <name type="scientific">Pleodorina starrii</name>
    <dbReference type="NCBI Taxonomy" id="330485"/>
    <lineage>
        <taxon>Eukaryota</taxon>
        <taxon>Viridiplantae</taxon>
        <taxon>Chlorophyta</taxon>
        <taxon>core chlorophytes</taxon>
        <taxon>Chlorophyceae</taxon>
        <taxon>CS clade</taxon>
        <taxon>Chlamydomonadales</taxon>
        <taxon>Volvocaceae</taxon>
        <taxon>Pleodorina</taxon>
    </lineage>
</organism>
<name>A0A9W6C0V5_9CHLO</name>
<dbReference type="InterPro" id="IPR036770">
    <property type="entry name" value="Ankyrin_rpt-contain_sf"/>
</dbReference>
<dbReference type="GO" id="GO:0004620">
    <property type="term" value="F:phospholipase activity"/>
    <property type="evidence" value="ECO:0007669"/>
    <property type="project" value="TreeGrafter"/>
</dbReference>
<evidence type="ECO:0000313" key="1">
    <source>
        <dbReference type="EMBL" id="GLC61071.1"/>
    </source>
</evidence>
<dbReference type="GO" id="GO:0005783">
    <property type="term" value="C:endoplasmic reticulum"/>
    <property type="evidence" value="ECO:0007669"/>
    <property type="project" value="TreeGrafter"/>
</dbReference>
<proteinExistence type="predicted"/>
<dbReference type="GO" id="GO:0046513">
    <property type="term" value="P:ceramide biosynthetic process"/>
    <property type="evidence" value="ECO:0007669"/>
    <property type="project" value="TreeGrafter"/>
</dbReference>
<dbReference type="GO" id="GO:0030149">
    <property type="term" value="P:sphingolipid catabolic process"/>
    <property type="evidence" value="ECO:0007669"/>
    <property type="project" value="TreeGrafter"/>
</dbReference>
<dbReference type="GO" id="GO:0071944">
    <property type="term" value="C:cell periphery"/>
    <property type="evidence" value="ECO:0007669"/>
    <property type="project" value="TreeGrafter"/>
</dbReference>
<dbReference type="Proteomes" id="UP001165080">
    <property type="component" value="Unassembled WGS sequence"/>
</dbReference>
<dbReference type="Gene3D" id="1.25.40.20">
    <property type="entry name" value="Ankyrin repeat-containing domain"/>
    <property type="match status" value="1"/>
</dbReference>
<keyword evidence="2" id="KW-1185">Reference proteome</keyword>
<sequence length="305" mass="33620">MRRLYSEWVEPPQSGQGLGEWRNAILAAAAGSPTPDWRAKVEWLEQLGFTCTVAATWLAAGLPDPDALERLQWLRQRGYPMERQAAIRAAFKGNPTALDYLLSEGVSWLSTEQVEDVSQVETVPYGGNLAVLQALHARGWISSQAARRAVFRAALEVGHVHVAAWCVEALGCSVVPLLGCALIKASLEVLTWLADQQGIRKWHSKWLTRAADSGCVAAVEWLVDRGCPMPTDGSPYFKAAFNGDLAMLRCLRRLGCPWGGRDSPNADLIPGWFRSRDPAVLQWLREEGCDAHWFKVLESGNSGSR</sequence>